<dbReference type="EnsemblPlants" id="ONIVA02G05390.1">
    <property type="protein sequence ID" value="ONIVA02G05390.1"/>
    <property type="gene ID" value="ONIVA02G05390"/>
</dbReference>
<dbReference type="Gramene" id="ONIVA02G05390.1">
    <property type="protein sequence ID" value="ONIVA02G05390.1"/>
    <property type="gene ID" value="ONIVA02G05390"/>
</dbReference>
<reference evidence="1" key="2">
    <citation type="submission" date="2018-04" db="EMBL/GenBank/DDBJ databases">
        <title>OnivRS2 (Oryza nivara Reference Sequence Version 2).</title>
        <authorList>
            <person name="Zhang J."/>
            <person name="Kudrna D."/>
            <person name="Lee S."/>
            <person name="Talag J."/>
            <person name="Rajasekar S."/>
            <person name="Welchert J."/>
            <person name="Hsing Y.-I."/>
            <person name="Wing R.A."/>
        </authorList>
    </citation>
    <scope>NUCLEOTIDE SEQUENCE [LARGE SCALE GENOMIC DNA]</scope>
    <source>
        <strain evidence="1">SL10</strain>
    </source>
</reference>
<organism evidence="1">
    <name type="scientific">Oryza nivara</name>
    <name type="common">Indian wild rice</name>
    <name type="synonym">Oryza sativa f. spontanea</name>
    <dbReference type="NCBI Taxonomy" id="4536"/>
    <lineage>
        <taxon>Eukaryota</taxon>
        <taxon>Viridiplantae</taxon>
        <taxon>Streptophyta</taxon>
        <taxon>Embryophyta</taxon>
        <taxon>Tracheophyta</taxon>
        <taxon>Spermatophyta</taxon>
        <taxon>Magnoliopsida</taxon>
        <taxon>Liliopsida</taxon>
        <taxon>Poales</taxon>
        <taxon>Poaceae</taxon>
        <taxon>BOP clade</taxon>
        <taxon>Oryzoideae</taxon>
        <taxon>Oryzeae</taxon>
        <taxon>Oryzinae</taxon>
        <taxon>Oryza</taxon>
    </lineage>
</organism>
<name>A0A0E0G1V9_ORYNI</name>
<evidence type="ECO:0000313" key="1">
    <source>
        <dbReference type="EnsemblPlants" id="ONIVA02G05390.1"/>
    </source>
</evidence>
<dbReference type="HOGENOM" id="CLU_2363326_0_0_1"/>
<proteinExistence type="predicted"/>
<protein>
    <submittedName>
        <fullName evidence="1">Uncharacterized protein</fullName>
    </submittedName>
</protein>
<dbReference type="AlphaFoldDB" id="A0A0E0G1V9"/>
<evidence type="ECO:0000313" key="2">
    <source>
        <dbReference type="Proteomes" id="UP000006591"/>
    </source>
</evidence>
<accession>A0A0E0G1V9</accession>
<keyword evidence="2" id="KW-1185">Reference proteome</keyword>
<reference evidence="1" key="1">
    <citation type="submission" date="2015-04" db="UniProtKB">
        <authorList>
            <consortium name="EnsemblPlants"/>
        </authorList>
    </citation>
    <scope>IDENTIFICATION</scope>
    <source>
        <strain evidence="1">SL10</strain>
    </source>
</reference>
<sequence>MKWMRVRVNHVYVYLDEVEHVYDGSGGEHGVGAAGVGVGRSGSAVPIGAKPWVVQQQQPTDLTKHSINAYAHESAHTHPMIVPMHNEHPGNWTDTF</sequence>
<dbReference type="Proteomes" id="UP000006591">
    <property type="component" value="Chromosome 2"/>
</dbReference>